<evidence type="ECO:0000256" key="6">
    <source>
        <dbReference type="ARBA" id="ARBA00023033"/>
    </source>
</evidence>
<dbReference type="PANTHER" id="PTHR24289:SF1">
    <property type="entry name" value="STEROID 17-ALPHA-HYDROXYLASE_17,20 LYASE"/>
    <property type="match status" value="1"/>
</dbReference>
<keyword evidence="8" id="KW-1185">Reference proteome</keyword>
<evidence type="ECO:0000256" key="4">
    <source>
        <dbReference type="ARBA" id="ARBA00023002"/>
    </source>
</evidence>
<sequence length="166" mass="18512">MEWRKTYGDVYRIRLESWPAIVVNGNAAVKETTPTAGDAFSGRADFVTAQVLRSRTGDEDFALGTFFPTYVKQRKLASLENVYKYKIIVQEIVDTAAKNLVKTLVAKFSADSLEGAVQFAVASIMYQIMYGKSKQVEKDNHVRAIAYAVEEINCLMRSGSPIDVMP</sequence>
<protein>
    <submittedName>
        <fullName evidence="7">CP1B1-like protein</fullName>
    </submittedName>
</protein>
<gene>
    <name evidence="7" type="ORF">MAR_023125</name>
</gene>
<keyword evidence="5" id="KW-0408">Iron</keyword>
<dbReference type="PRINTS" id="PR00463">
    <property type="entry name" value="EP450I"/>
</dbReference>
<evidence type="ECO:0000256" key="1">
    <source>
        <dbReference type="ARBA" id="ARBA00010617"/>
    </source>
</evidence>
<reference evidence="7" key="1">
    <citation type="submission" date="2022-11" db="EMBL/GenBank/DDBJ databases">
        <title>Centuries of genome instability and evolution in soft-shell clam transmissible cancer (bioRxiv).</title>
        <authorList>
            <person name="Hart S.F.M."/>
            <person name="Yonemitsu M.A."/>
            <person name="Giersch R.M."/>
            <person name="Beal B.F."/>
            <person name="Arriagada G."/>
            <person name="Davis B.W."/>
            <person name="Ostrander E.A."/>
            <person name="Goff S.P."/>
            <person name="Metzger M.J."/>
        </authorList>
    </citation>
    <scope>NUCLEOTIDE SEQUENCE</scope>
    <source>
        <strain evidence="7">MELC-2E11</strain>
        <tissue evidence="7">Siphon/mantle</tissue>
    </source>
</reference>
<proteinExistence type="inferred from homology"/>
<dbReference type="SUPFAM" id="SSF48264">
    <property type="entry name" value="Cytochrome P450"/>
    <property type="match status" value="1"/>
</dbReference>
<accession>A0ABY7DM62</accession>
<dbReference type="Proteomes" id="UP001164746">
    <property type="component" value="Chromosome 3"/>
</dbReference>
<keyword evidence="4" id="KW-0560">Oxidoreductase</keyword>
<dbReference type="InterPro" id="IPR001128">
    <property type="entry name" value="Cyt_P450"/>
</dbReference>
<organism evidence="7 8">
    <name type="scientific">Mya arenaria</name>
    <name type="common">Soft-shell clam</name>
    <dbReference type="NCBI Taxonomy" id="6604"/>
    <lineage>
        <taxon>Eukaryota</taxon>
        <taxon>Metazoa</taxon>
        <taxon>Spiralia</taxon>
        <taxon>Lophotrochozoa</taxon>
        <taxon>Mollusca</taxon>
        <taxon>Bivalvia</taxon>
        <taxon>Autobranchia</taxon>
        <taxon>Heteroconchia</taxon>
        <taxon>Euheterodonta</taxon>
        <taxon>Imparidentia</taxon>
        <taxon>Neoheterodontei</taxon>
        <taxon>Myida</taxon>
        <taxon>Myoidea</taxon>
        <taxon>Myidae</taxon>
        <taxon>Mya</taxon>
    </lineage>
</organism>
<keyword evidence="3" id="KW-0479">Metal-binding</keyword>
<dbReference type="EMBL" id="CP111014">
    <property type="protein sequence ID" value="WAQ98752.1"/>
    <property type="molecule type" value="Genomic_DNA"/>
</dbReference>
<dbReference type="Gene3D" id="1.10.630.10">
    <property type="entry name" value="Cytochrome P450"/>
    <property type="match status" value="1"/>
</dbReference>
<evidence type="ECO:0000256" key="3">
    <source>
        <dbReference type="ARBA" id="ARBA00022723"/>
    </source>
</evidence>
<dbReference type="Pfam" id="PF00067">
    <property type="entry name" value="p450"/>
    <property type="match status" value="1"/>
</dbReference>
<dbReference type="InterPro" id="IPR002401">
    <property type="entry name" value="Cyt_P450_E_grp-I"/>
</dbReference>
<dbReference type="InterPro" id="IPR036396">
    <property type="entry name" value="Cyt_P450_sf"/>
</dbReference>
<evidence type="ECO:0000313" key="7">
    <source>
        <dbReference type="EMBL" id="WAQ98752.1"/>
    </source>
</evidence>
<dbReference type="PANTHER" id="PTHR24289">
    <property type="entry name" value="STEROID 17-ALPHA-HYDROXYLASE/17,20 LYASE"/>
    <property type="match status" value="1"/>
</dbReference>
<keyword evidence="2" id="KW-0349">Heme</keyword>
<evidence type="ECO:0000256" key="5">
    <source>
        <dbReference type="ARBA" id="ARBA00023004"/>
    </source>
</evidence>
<keyword evidence="6" id="KW-0503">Monooxygenase</keyword>
<comment type="similarity">
    <text evidence="1">Belongs to the cytochrome P450 family.</text>
</comment>
<name>A0ABY7DM62_MYAAR</name>
<evidence type="ECO:0000313" key="8">
    <source>
        <dbReference type="Proteomes" id="UP001164746"/>
    </source>
</evidence>
<evidence type="ECO:0000256" key="2">
    <source>
        <dbReference type="ARBA" id="ARBA00022617"/>
    </source>
</evidence>